<dbReference type="Gene3D" id="3.30.365.10">
    <property type="entry name" value="Aldehyde oxidase/xanthine dehydrogenase, molybdopterin binding domain"/>
    <property type="match status" value="1"/>
</dbReference>
<evidence type="ECO:0000313" key="2">
    <source>
        <dbReference type="EMBL" id="SVB91408.1"/>
    </source>
</evidence>
<dbReference type="InterPro" id="IPR052516">
    <property type="entry name" value="N-heterocyclic_Hydroxylase"/>
</dbReference>
<feature type="non-terminal residue" evidence="2">
    <location>
        <position position="270"/>
    </location>
</feature>
<dbReference type="PROSITE" id="PS51318">
    <property type="entry name" value="TAT"/>
    <property type="match status" value="1"/>
</dbReference>
<feature type="domain" description="Aldehyde oxidase/xanthine dehydrogenase second molybdopterin binding" evidence="1">
    <location>
        <begin position="57"/>
        <end position="206"/>
    </location>
</feature>
<dbReference type="AlphaFoldDB" id="A0A382HVV3"/>
<dbReference type="PANTHER" id="PTHR47495:SF2">
    <property type="entry name" value="ALDEHYDE DEHYDROGENASE"/>
    <property type="match status" value="1"/>
</dbReference>
<dbReference type="InterPro" id="IPR006311">
    <property type="entry name" value="TAT_signal"/>
</dbReference>
<dbReference type="SUPFAM" id="SSF56003">
    <property type="entry name" value="Molybdenum cofactor-binding domain"/>
    <property type="match status" value="1"/>
</dbReference>
<name>A0A382HVV3_9ZZZZ</name>
<dbReference type="PANTHER" id="PTHR47495">
    <property type="entry name" value="ALDEHYDE DEHYDROGENASE"/>
    <property type="match status" value="1"/>
</dbReference>
<dbReference type="Pfam" id="PF20256">
    <property type="entry name" value="MoCoBD_2"/>
    <property type="match status" value="1"/>
</dbReference>
<evidence type="ECO:0000259" key="1">
    <source>
        <dbReference type="Pfam" id="PF20256"/>
    </source>
</evidence>
<organism evidence="2">
    <name type="scientific">marine metagenome</name>
    <dbReference type="NCBI Taxonomy" id="408172"/>
    <lineage>
        <taxon>unclassified sequences</taxon>
        <taxon>metagenomes</taxon>
        <taxon>ecological metagenomes</taxon>
    </lineage>
</organism>
<gene>
    <name evidence="2" type="ORF">METZ01_LOCUS244262</name>
</gene>
<dbReference type="Gene3D" id="3.90.1170.50">
    <property type="entry name" value="Aldehyde oxidase/xanthine dehydrogenase, a/b hammerhead"/>
    <property type="match status" value="1"/>
</dbReference>
<reference evidence="2" key="1">
    <citation type="submission" date="2018-05" db="EMBL/GenBank/DDBJ databases">
        <authorList>
            <person name="Lanie J.A."/>
            <person name="Ng W.-L."/>
            <person name="Kazmierczak K.M."/>
            <person name="Andrzejewski T.M."/>
            <person name="Davidsen T.M."/>
            <person name="Wayne K.J."/>
            <person name="Tettelin H."/>
            <person name="Glass J.I."/>
            <person name="Rusch D."/>
            <person name="Podicherti R."/>
            <person name="Tsui H.-C.T."/>
            <person name="Winkler M.E."/>
        </authorList>
    </citation>
    <scope>NUCLEOTIDE SEQUENCE</scope>
</reference>
<protein>
    <recommendedName>
        <fullName evidence="1">Aldehyde oxidase/xanthine dehydrogenase second molybdopterin binding domain-containing protein</fullName>
    </recommendedName>
</protein>
<proteinExistence type="predicted"/>
<dbReference type="InterPro" id="IPR046867">
    <property type="entry name" value="AldOxase/xan_DH_MoCoBD2"/>
</dbReference>
<sequence>MTKETREFSRRKFLISSVAGSTALAISIGDTLAAGKQVVNLLDEGSPLMIPPNFAPSIWFTMESNGATTIHVLKAEIGQHIGTTFAQIVAEELELDWEAVRVDYPEMNATTQDKYGIQITGGSYSTNEMFDRLARSAAVARGLLIEVGAELLGSDINDCKARKGRVIDTVLDAEISYSEILSETAISHTVEEDDLASVKLKNRQDYEIIGKSLASLDSPEKVNGSARFGIDAYVPNMIYGKIIGPPVRMWASVKNIDDSEAKGIDGYIKT</sequence>
<dbReference type="EMBL" id="UINC01063605">
    <property type="protein sequence ID" value="SVB91408.1"/>
    <property type="molecule type" value="Genomic_DNA"/>
</dbReference>
<accession>A0A382HVV3</accession>
<dbReference type="InterPro" id="IPR037165">
    <property type="entry name" value="AldOxase/xan_DH_Mopterin-bd_sf"/>
</dbReference>
<dbReference type="GO" id="GO:0016491">
    <property type="term" value="F:oxidoreductase activity"/>
    <property type="evidence" value="ECO:0007669"/>
    <property type="project" value="InterPro"/>
</dbReference>